<proteinExistence type="predicted"/>
<dbReference type="HOGENOM" id="CLU_1326992_0_0_1"/>
<evidence type="ECO:0000313" key="2">
    <source>
        <dbReference type="Proteomes" id="UP000022910"/>
    </source>
</evidence>
<dbReference type="STRING" id="1432141.A0A015NAZ0"/>
<dbReference type="Proteomes" id="UP000022910">
    <property type="component" value="Unassembled WGS sequence"/>
</dbReference>
<dbReference type="AlphaFoldDB" id="A0A015NAZ0"/>
<dbReference type="SUPFAM" id="SSF69322">
    <property type="entry name" value="Tricorn protease domain 2"/>
    <property type="match status" value="1"/>
</dbReference>
<protein>
    <submittedName>
        <fullName evidence="1">Uncharacterized protein</fullName>
    </submittedName>
</protein>
<accession>A0A015NAZ0</accession>
<sequence>MCVSDDKKFAFSYHYTQPPPRNYQSIGIVNMNNTKETIKLDLDYKFKHLYCTFDLKKEFIVIGYVLSSRERHNIMVRIYSTQSNNNEWTCKRMYEIPEDFIFVGISKYSKLYLRSSNNSIHEWNLLTGRSTSMFSYEEMIESPKHFKDIIISSNEKFVCLKINDNIIIYSVELEIPVITLQAKEIEEVQVETKEDLEQHQTQEETQG</sequence>
<dbReference type="OrthoDB" id="2474027at2759"/>
<keyword evidence="2" id="KW-1185">Reference proteome</keyword>
<comment type="caution">
    <text evidence="1">The sequence shown here is derived from an EMBL/GenBank/DDBJ whole genome shotgun (WGS) entry which is preliminary data.</text>
</comment>
<gene>
    <name evidence="1" type="ORF">RirG_033620</name>
</gene>
<reference evidence="1 2" key="1">
    <citation type="submission" date="2014-02" db="EMBL/GenBank/DDBJ databases">
        <title>Single nucleus genome sequencing reveals high similarity among nuclei of an endomycorrhizal fungus.</title>
        <authorList>
            <person name="Lin K."/>
            <person name="Geurts R."/>
            <person name="Zhang Z."/>
            <person name="Limpens E."/>
            <person name="Saunders D.G."/>
            <person name="Mu D."/>
            <person name="Pang E."/>
            <person name="Cao H."/>
            <person name="Cha H."/>
            <person name="Lin T."/>
            <person name="Zhou Q."/>
            <person name="Shang Y."/>
            <person name="Li Y."/>
            <person name="Ivanov S."/>
            <person name="Sharma T."/>
            <person name="Velzen R.V."/>
            <person name="Ruijter N.D."/>
            <person name="Aanen D.K."/>
            <person name="Win J."/>
            <person name="Kamoun S."/>
            <person name="Bisseling T."/>
            <person name="Huang S."/>
        </authorList>
    </citation>
    <scope>NUCLEOTIDE SEQUENCE [LARGE SCALE GENOMIC DNA]</scope>
    <source>
        <strain evidence="2">DAOM197198w</strain>
    </source>
</reference>
<dbReference type="EMBL" id="JEMT01012257">
    <property type="protein sequence ID" value="EXX76383.1"/>
    <property type="molecule type" value="Genomic_DNA"/>
</dbReference>
<organism evidence="1 2">
    <name type="scientific">Rhizophagus irregularis (strain DAOM 197198w)</name>
    <name type="common">Glomus intraradices</name>
    <dbReference type="NCBI Taxonomy" id="1432141"/>
    <lineage>
        <taxon>Eukaryota</taxon>
        <taxon>Fungi</taxon>
        <taxon>Fungi incertae sedis</taxon>
        <taxon>Mucoromycota</taxon>
        <taxon>Glomeromycotina</taxon>
        <taxon>Glomeromycetes</taxon>
        <taxon>Glomerales</taxon>
        <taxon>Glomeraceae</taxon>
        <taxon>Rhizophagus</taxon>
    </lineage>
</organism>
<evidence type="ECO:0000313" key="1">
    <source>
        <dbReference type="EMBL" id="EXX76383.1"/>
    </source>
</evidence>
<name>A0A015NAZ0_RHIIW</name>